<sequence length="233" mass="25806">MADSLQYTVSGDALGSDPFSLFAFHPIQYYSHPNCFIDYEGHIGEVSNAASPNNATSIASDVDFIERAVSDLNLWVFIEPILHERMPDIRRGVTEALREQYHGEQLLRTPAQTLSVTEMSMRTTPQGSALSMNIVPARAVQDMSDREPDHAFLGLPRATPLRFSQHSANADDDDNIVLSAGRQQGPDQVSPPQTVSIPSQAPQNAFSSSTQSVADWIHGSSEHYTFTDEDWWK</sequence>
<comment type="caution">
    <text evidence="2">The sequence shown here is derived from an EMBL/GenBank/DDBJ whole genome shotgun (WGS) entry which is preliminary data.</text>
</comment>
<reference evidence="2" key="1">
    <citation type="journal article" date="2020" name="Stud. Mycol.">
        <title>101 Dothideomycetes genomes: a test case for predicting lifestyles and emergence of pathogens.</title>
        <authorList>
            <person name="Haridas S."/>
            <person name="Albert R."/>
            <person name="Binder M."/>
            <person name="Bloem J."/>
            <person name="Labutti K."/>
            <person name="Salamov A."/>
            <person name="Andreopoulos B."/>
            <person name="Baker S."/>
            <person name="Barry K."/>
            <person name="Bills G."/>
            <person name="Bluhm B."/>
            <person name="Cannon C."/>
            <person name="Castanera R."/>
            <person name="Culley D."/>
            <person name="Daum C."/>
            <person name="Ezra D."/>
            <person name="Gonzalez J."/>
            <person name="Henrissat B."/>
            <person name="Kuo A."/>
            <person name="Liang C."/>
            <person name="Lipzen A."/>
            <person name="Lutzoni F."/>
            <person name="Magnuson J."/>
            <person name="Mondo S."/>
            <person name="Nolan M."/>
            <person name="Ohm R."/>
            <person name="Pangilinan J."/>
            <person name="Park H.-J."/>
            <person name="Ramirez L."/>
            <person name="Alfaro M."/>
            <person name="Sun H."/>
            <person name="Tritt A."/>
            <person name="Yoshinaga Y."/>
            <person name="Zwiers L.-H."/>
            <person name="Turgeon B."/>
            <person name="Goodwin S."/>
            <person name="Spatafora J."/>
            <person name="Crous P."/>
            <person name="Grigoriev I."/>
        </authorList>
    </citation>
    <scope>NUCLEOTIDE SEQUENCE</scope>
    <source>
        <strain evidence="2">CBS 133067</strain>
    </source>
</reference>
<protein>
    <submittedName>
        <fullName evidence="2">Uncharacterized protein</fullName>
    </submittedName>
</protein>
<evidence type="ECO:0000313" key="2">
    <source>
        <dbReference type="EMBL" id="KAF2102942.1"/>
    </source>
</evidence>
<dbReference type="EMBL" id="ML978122">
    <property type="protein sequence ID" value="KAF2102942.1"/>
    <property type="molecule type" value="Genomic_DNA"/>
</dbReference>
<evidence type="ECO:0000313" key="3">
    <source>
        <dbReference type="Proteomes" id="UP000799772"/>
    </source>
</evidence>
<proteinExistence type="predicted"/>
<keyword evidence="3" id="KW-1185">Reference proteome</keyword>
<evidence type="ECO:0000256" key="1">
    <source>
        <dbReference type="SAM" id="MobiDB-lite"/>
    </source>
</evidence>
<feature type="region of interest" description="Disordered" evidence="1">
    <location>
        <begin position="177"/>
        <end position="210"/>
    </location>
</feature>
<dbReference type="AlphaFoldDB" id="A0A9P4MCZ2"/>
<feature type="compositionally biased region" description="Polar residues" evidence="1">
    <location>
        <begin position="181"/>
        <end position="210"/>
    </location>
</feature>
<name>A0A9P4MCZ2_9PEZI</name>
<dbReference type="Proteomes" id="UP000799772">
    <property type="component" value="Unassembled WGS sequence"/>
</dbReference>
<gene>
    <name evidence="2" type="ORF">NA57DRAFT_71926</name>
</gene>
<organism evidence="2 3">
    <name type="scientific">Rhizodiscina lignyota</name>
    <dbReference type="NCBI Taxonomy" id="1504668"/>
    <lineage>
        <taxon>Eukaryota</taxon>
        <taxon>Fungi</taxon>
        <taxon>Dikarya</taxon>
        <taxon>Ascomycota</taxon>
        <taxon>Pezizomycotina</taxon>
        <taxon>Dothideomycetes</taxon>
        <taxon>Pleosporomycetidae</taxon>
        <taxon>Aulographales</taxon>
        <taxon>Rhizodiscinaceae</taxon>
        <taxon>Rhizodiscina</taxon>
    </lineage>
</organism>
<accession>A0A9P4MCZ2</accession>